<protein>
    <submittedName>
        <fullName evidence="1">Uncharacterized protein</fullName>
    </submittedName>
</protein>
<dbReference type="RefSeq" id="XP_015699914.1">
    <property type="nucleotide sequence ID" value="XM_015845688.1"/>
</dbReference>
<dbReference type="KEGG" id="pbl:PAAG_05821"/>
<gene>
    <name evidence="1" type="ORF">PAAG_05821</name>
</gene>
<name>C1H4Y0_PARBA</name>
<dbReference type="AlphaFoldDB" id="C1H4Y0"/>
<dbReference type="HOGENOM" id="CLU_2159142_0_0_1"/>
<dbReference type="EMBL" id="KN294007">
    <property type="protein sequence ID" value="EEH34774.2"/>
    <property type="molecule type" value="Genomic_DNA"/>
</dbReference>
<evidence type="ECO:0000313" key="1">
    <source>
        <dbReference type="EMBL" id="EEH34774.2"/>
    </source>
</evidence>
<proteinExistence type="predicted"/>
<organism evidence="1 2">
    <name type="scientific">Paracoccidioides lutzii (strain ATCC MYA-826 / Pb01)</name>
    <name type="common">Paracoccidioides brasiliensis</name>
    <dbReference type="NCBI Taxonomy" id="502779"/>
    <lineage>
        <taxon>Eukaryota</taxon>
        <taxon>Fungi</taxon>
        <taxon>Dikarya</taxon>
        <taxon>Ascomycota</taxon>
        <taxon>Pezizomycotina</taxon>
        <taxon>Eurotiomycetes</taxon>
        <taxon>Eurotiomycetidae</taxon>
        <taxon>Onygenales</taxon>
        <taxon>Ajellomycetaceae</taxon>
        <taxon>Paracoccidioides</taxon>
    </lineage>
</organism>
<dbReference type="Proteomes" id="UP000002059">
    <property type="component" value="Partially assembled WGS sequence"/>
</dbReference>
<accession>C1H4Y0</accession>
<dbReference type="VEuPathDB" id="FungiDB:PAAG_05821"/>
<reference evidence="1 2" key="1">
    <citation type="journal article" date="2011" name="PLoS Genet.">
        <title>Comparative genomic analysis of human fungal pathogens causing paracoccidioidomycosis.</title>
        <authorList>
            <person name="Desjardins C.A."/>
            <person name="Champion M.D."/>
            <person name="Holder J.W."/>
            <person name="Muszewska A."/>
            <person name="Goldberg J."/>
            <person name="Bailao A.M."/>
            <person name="Brigido M.M."/>
            <person name="Ferreira M.E."/>
            <person name="Garcia A.M."/>
            <person name="Grynberg M."/>
            <person name="Gujja S."/>
            <person name="Heiman D.I."/>
            <person name="Henn M.R."/>
            <person name="Kodira C.D."/>
            <person name="Leon-Narvaez H."/>
            <person name="Longo L.V."/>
            <person name="Ma L.J."/>
            <person name="Malavazi I."/>
            <person name="Matsuo A.L."/>
            <person name="Morais F.V."/>
            <person name="Pereira M."/>
            <person name="Rodriguez-Brito S."/>
            <person name="Sakthikumar S."/>
            <person name="Salem-Izacc S.M."/>
            <person name="Sykes S.M."/>
            <person name="Teixeira M.M."/>
            <person name="Vallejo M.C."/>
            <person name="Walter M.E."/>
            <person name="Yandava C."/>
            <person name="Young S."/>
            <person name="Zeng Q."/>
            <person name="Zucker J."/>
            <person name="Felipe M.S."/>
            <person name="Goldman G.H."/>
            <person name="Haas B.J."/>
            <person name="McEwen J.G."/>
            <person name="Nino-Vega G."/>
            <person name="Puccia R."/>
            <person name="San-Blas G."/>
            <person name="Soares C.M."/>
            <person name="Birren B.W."/>
            <person name="Cuomo C.A."/>
        </authorList>
    </citation>
    <scope>NUCLEOTIDE SEQUENCE [LARGE SCALE GENOMIC DNA]</scope>
    <source>
        <strain evidence="2">ATCC MYA-826 / Pb01</strain>
    </source>
</reference>
<keyword evidence="2" id="KW-1185">Reference proteome</keyword>
<dbReference type="GeneID" id="9095461"/>
<evidence type="ECO:0000313" key="2">
    <source>
        <dbReference type="Proteomes" id="UP000002059"/>
    </source>
</evidence>
<sequence length="111" mass="12549">MREAYLGRGEEGRGRWRCLNCDLPMHYYIITGNLKETSILAGGKREELYAEVPVPSAALLVEHRTEGLDEINISRTDVNSRGRENQETKKGLKEHLSQHMMIDCGKGAHIV</sequence>